<sequence length="363" mass="39788">MATTFFTEVVDESNTAQGQVSLAVDARNTPWIAYTTPSGDVMLATRSETEWLCERLPSEPAAHDAYRIGLGIDEALHPHVAYQSRATDHLIYGIREAQWNIEEVPTSAGLFPDRIRFPSMTVNQGVFSETPFKNRPHFAYQSGLALWHATKAPPKTDPSKPATWKKNVHVVDESNLAEKGWFTALTFDSNETLRIASFDDLSPAGQSVRRLRVATMLPGTDFVGQPDSWQVQILHGDQVLGEHPAMAHSITGESVISYYDRTGRTLNVCMFGNFPESPAIEVVTDDVDNDDVHSASGVSHESRFCVAYGSGGQLRFATRTGIGTFRVEDIEAGGLWSDMRFDGEGSAHVAHIAAGTLRYGVTA</sequence>
<evidence type="ECO:0000313" key="2">
    <source>
        <dbReference type="Proteomes" id="UP001551582"/>
    </source>
</evidence>
<gene>
    <name evidence="1" type="ORF">AB0D65_10690</name>
</gene>
<keyword evidence="2" id="KW-1185">Reference proteome</keyword>
<evidence type="ECO:0000313" key="1">
    <source>
        <dbReference type="EMBL" id="MEU9351461.1"/>
    </source>
</evidence>
<name>A0ABV3E2U0_9ACTN</name>
<dbReference type="Proteomes" id="UP001551582">
    <property type="component" value="Unassembled WGS sequence"/>
</dbReference>
<dbReference type="RefSeq" id="WP_359978247.1">
    <property type="nucleotide sequence ID" value="NZ_JBEZLS010000006.1"/>
</dbReference>
<dbReference type="EMBL" id="JBEZLS010000006">
    <property type="protein sequence ID" value="MEU9351461.1"/>
    <property type="molecule type" value="Genomic_DNA"/>
</dbReference>
<reference evidence="1 2" key="1">
    <citation type="submission" date="2024-06" db="EMBL/GenBank/DDBJ databases">
        <title>The Natural Products Discovery Center: Release of the First 8490 Sequenced Strains for Exploring Actinobacteria Biosynthetic Diversity.</title>
        <authorList>
            <person name="Kalkreuter E."/>
            <person name="Kautsar S.A."/>
            <person name="Yang D."/>
            <person name="Bader C.D."/>
            <person name="Teijaro C.N."/>
            <person name="Fluegel L."/>
            <person name="Davis C.M."/>
            <person name="Simpson J.R."/>
            <person name="Lauterbach L."/>
            <person name="Steele A.D."/>
            <person name="Gui C."/>
            <person name="Meng S."/>
            <person name="Li G."/>
            <person name="Viehrig K."/>
            <person name="Ye F."/>
            <person name="Su P."/>
            <person name="Kiefer A.F."/>
            <person name="Nichols A."/>
            <person name="Cepeda A.J."/>
            <person name="Yan W."/>
            <person name="Fan B."/>
            <person name="Jiang Y."/>
            <person name="Adhikari A."/>
            <person name="Zheng C.-J."/>
            <person name="Schuster L."/>
            <person name="Cowan T.M."/>
            <person name="Smanski M.J."/>
            <person name="Chevrette M.G."/>
            <person name="De Carvalho L.P.S."/>
            <person name="Shen B."/>
        </authorList>
    </citation>
    <scope>NUCLEOTIDE SEQUENCE [LARGE SCALE GENOMIC DNA]</scope>
    <source>
        <strain evidence="1 2">NPDC048274</strain>
    </source>
</reference>
<accession>A0ABV3E2U0</accession>
<proteinExistence type="predicted"/>
<protein>
    <submittedName>
        <fullName evidence="1">Uncharacterized protein</fullName>
    </submittedName>
</protein>
<comment type="caution">
    <text evidence="1">The sequence shown here is derived from an EMBL/GenBank/DDBJ whole genome shotgun (WGS) entry which is preliminary data.</text>
</comment>
<organism evidence="1 2">
    <name type="scientific">Streptomyces griseoloalbus</name>
    <dbReference type="NCBI Taxonomy" id="67303"/>
    <lineage>
        <taxon>Bacteria</taxon>
        <taxon>Bacillati</taxon>
        <taxon>Actinomycetota</taxon>
        <taxon>Actinomycetes</taxon>
        <taxon>Kitasatosporales</taxon>
        <taxon>Streptomycetaceae</taxon>
        <taxon>Streptomyces</taxon>
    </lineage>
</organism>